<dbReference type="EMBL" id="JACCBM010000001">
    <property type="protein sequence ID" value="NYD70670.1"/>
    <property type="molecule type" value="Genomic_DNA"/>
</dbReference>
<comment type="caution">
    <text evidence="7">The sequence shown here is derived from an EMBL/GenBank/DDBJ whole genome shotgun (WGS) entry which is preliminary data.</text>
</comment>
<dbReference type="RefSeq" id="WP_179547762.1">
    <property type="nucleotide sequence ID" value="NZ_BSEW01000001.1"/>
</dbReference>
<feature type="region of interest" description="Disordered" evidence="5">
    <location>
        <begin position="548"/>
        <end position="608"/>
    </location>
</feature>
<dbReference type="Gene3D" id="3.40.50.300">
    <property type="entry name" value="P-loop containing nucleotide triphosphate hydrolases"/>
    <property type="match status" value="2"/>
</dbReference>
<dbReference type="InterPro" id="IPR003439">
    <property type="entry name" value="ABC_transporter-like_ATP-bd"/>
</dbReference>
<evidence type="ECO:0000313" key="7">
    <source>
        <dbReference type="EMBL" id="NYD70670.1"/>
    </source>
</evidence>
<dbReference type="SUPFAM" id="SSF52540">
    <property type="entry name" value="P-loop containing nucleoside triphosphate hydrolases"/>
    <property type="match status" value="2"/>
</dbReference>
<evidence type="ECO:0000256" key="5">
    <source>
        <dbReference type="SAM" id="MobiDB-lite"/>
    </source>
</evidence>
<accession>A0A852SPF6</accession>
<keyword evidence="7" id="KW-0762">Sugar transport</keyword>
<keyword evidence="3" id="KW-0547">Nucleotide-binding</keyword>
<keyword evidence="4 7" id="KW-0067">ATP-binding</keyword>
<dbReference type="InterPro" id="IPR003593">
    <property type="entry name" value="AAA+_ATPase"/>
</dbReference>
<dbReference type="InterPro" id="IPR017871">
    <property type="entry name" value="ABC_transporter-like_CS"/>
</dbReference>
<reference evidence="7 8" key="1">
    <citation type="submission" date="2020-07" db="EMBL/GenBank/DDBJ databases">
        <title>Sequencing the genomes of 1000 actinobacteria strains.</title>
        <authorList>
            <person name="Klenk H.-P."/>
        </authorList>
    </citation>
    <scope>NUCLEOTIDE SEQUENCE [LARGE SCALE GENOMIC DNA]</scope>
    <source>
        <strain evidence="7 8">DSM 26474</strain>
    </source>
</reference>
<dbReference type="AlphaFoldDB" id="A0A852SPF6"/>
<keyword evidence="1" id="KW-0813">Transport</keyword>
<dbReference type="GO" id="GO:0016887">
    <property type="term" value="F:ATP hydrolysis activity"/>
    <property type="evidence" value="ECO:0007669"/>
    <property type="project" value="InterPro"/>
</dbReference>
<dbReference type="CDD" id="cd03216">
    <property type="entry name" value="ABC_Carb_Monos_I"/>
    <property type="match status" value="1"/>
</dbReference>
<proteinExistence type="predicted"/>
<evidence type="ECO:0000256" key="4">
    <source>
        <dbReference type="ARBA" id="ARBA00022840"/>
    </source>
</evidence>
<dbReference type="GO" id="GO:0005524">
    <property type="term" value="F:ATP binding"/>
    <property type="evidence" value="ECO:0007669"/>
    <property type="project" value="UniProtKB-KW"/>
</dbReference>
<dbReference type="PROSITE" id="PS00211">
    <property type="entry name" value="ABC_TRANSPORTER_1"/>
    <property type="match status" value="1"/>
</dbReference>
<dbReference type="CDD" id="cd03215">
    <property type="entry name" value="ABC_Carb_Monos_II"/>
    <property type="match status" value="1"/>
</dbReference>
<evidence type="ECO:0000259" key="6">
    <source>
        <dbReference type="PROSITE" id="PS50893"/>
    </source>
</evidence>
<dbReference type="Pfam" id="PF00005">
    <property type="entry name" value="ABC_tran"/>
    <property type="match status" value="2"/>
</dbReference>
<evidence type="ECO:0000256" key="1">
    <source>
        <dbReference type="ARBA" id="ARBA00022448"/>
    </source>
</evidence>
<dbReference type="SMART" id="SM00382">
    <property type="entry name" value="AAA"/>
    <property type="match status" value="2"/>
</dbReference>
<feature type="domain" description="ABC transporter" evidence="6">
    <location>
        <begin position="25"/>
        <end position="265"/>
    </location>
</feature>
<dbReference type="InterPro" id="IPR027417">
    <property type="entry name" value="P-loop_NTPase"/>
</dbReference>
<name>A0A852SPF6_9MICO</name>
<organism evidence="7 8">
    <name type="scientific">Herbiconiux flava</name>
    <dbReference type="NCBI Taxonomy" id="881268"/>
    <lineage>
        <taxon>Bacteria</taxon>
        <taxon>Bacillati</taxon>
        <taxon>Actinomycetota</taxon>
        <taxon>Actinomycetes</taxon>
        <taxon>Micrococcales</taxon>
        <taxon>Microbacteriaceae</taxon>
        <taxon>Herbiconiux</taxon>
    </lineage>
</organism>
<feature type="domain" description="ABC transporter" evidence="6">
    <location>
        <begin position="282"/>
        <end position="530"/>
    </location>
</feature>
<sequence length="608" mass="62644">MVSSASDDAADAARPPAPVEGAAAVELIGIGKRFGSVVANDGVDLVLRRGTVHAVMGENGAGKSTLMSMLFGLLEPDSGEIRVDGRSMRFAGPLDAIAAGLGMVHQHFRLFDTMSVADNVVYGAEPRRPGVFGRAFVDRRAADARVRELAARYGLDTDPAAVVGSLSAGARQRVEILKALHRDARILILDEPTAVLTPSEVDSLFAVIRRAADAGTTVVLVTHKIHEVLAVSDEVTVLRDGRVTGRFATRDASAAELVRAMTGRAIAEVKNPGTGTPGETVLEVEGLSVSDGRRTVVSDVSLSVRRGEIVGIAGVSGNGQHELVAAVLGTLGVAAGHVRLAGADVTGASVRDRRARGLAVIPEDRRGEGSAVTMTVAENAALGHHRSAPIGASTGIRRGWMSLKVERSQARELIADYDVRTSGEQQLIGSLSGGNAQKVVVARELAHGAPLLIAEQPTQGVDVGAIEAIHGRLLDYRAAGNGVLLVSHEISELLALADRVLVMYGGAIVASFTAAEATTERIGAAMAGAAAADPTEASDAADPTLTANAADVPASGTDGDEASRSHFAATSREADTAHAAWGRAPRETGDVPGATAPDPTAPHDGDRA</sequence>
<dbReference type="PANTHER" id="PTHR43790:SF9">
    <property type="entry name" value="GALACTOFURANOSE TRANSPORTER ATP-BINDING PROTEIN YTFR"/>
    <property type="match status" value="1"/>
</dbReference>
<evidence type="ECO:0000256" key="2">
    <source>
        <dbReference type="ARBA" id="ARBA00022737"/>
    </source>
</evidence>
<dbReference type="Proteomes" id="UP000549913">
    <property type="component" value="Unassembled WGS sequence"/>
</dbReference>
<gene>
    <name evidence="7" type="ORF">BJ984_001828</name>
</gene>
<dbReference type="InterPro" id="IPR050107">
    <property type="entry name" value="ABC_carbohydrate_import_ATPase"/>
</dbReference>
<evidence type="ECO:0000313" key="8">
    <source>
        <dbReference type="Proteomes" id="UP000549913"/>
    </source>
</evidence>
<protein>
    <submittedName>
        <fullName evidence="7">Simple sugar transport system ATP-binding protein</fullName>
    </submittedName>
</protein>
<dbReference type="PANTHER" id="PTHR43790">
    <property type="entry name" value="CARBOHYDRATE TRANSPORT ATP-BINDING PROTEIN MG119-RELATED"/>
    <property type="match status" value="1"/>
</dbReference>
<evidence type="ECO:0000256" key="3">
    <source>
        <dbReference type="ARBA" id="ARBA00022741"/>
    </source>
</evidence>
<keyword evidence="2" id="KW-0677">Repeat</keyword>
<dbReference type="PROSITE" id="PS50893">
    <property type="entry name" value="ABC_TRANSPORTER_2"/>
    <property type="match status" value="2"/>
</dbReference>
<keyword evidence="8" id="KW-1185">Reference proteome</keyword>